<evidence type="ECO:0000313" key="4">
    <source>
        <dbReference type="Proteomes" id="UP000273326"/>
    </source>
</evidence>
<dbReference type="Gene3D" id="3.90.1300.10">
    <property type="entry name" value="Amidase signature (AS) domain"/>
    <property type="match status" value="1"/>
</dbReference>
<dbReference type="EMBL" id="CP034465">
    <property type="protein sequence ID" value="AZP03510.1"/>
    <property type="molecule type" value="Genomic_DNA"/>
</dbReference>
<dbReference type="Pfam" id="PF01425">
    <property type="entry name" value="Amidase"/>
    <property type="match status" value="1"/>
</dbReference>
<accession>A0A3S9H834</accession>
<feature type="domain" description="Amidase" evidence="2">
    <location>
        <begin position="25"/>
        <end position="473"/>
    </location>
</feature>
<evidence type="ECO:0000256" key="1">
    <source>
        <dbReference type="ARBA" id="ARBA00009199"/>
    </source>
</evidence>
<dbReference type="PROSITE" id="PS00571">
    <property type="entry name" value="AMIDASES"/>
    <property type="match status" value="1"/>
</dbReference>
<dbReference type="NCBIfam" id="NF005099">
    <property type="entry name" value="PRK06529.1"/>
    <property type="match status" value="1"/>
</dbReference>
<dbReference type="OrthoDB" id="9811471at2"/>
<keyword evidence="3" id="KW-0378">Hydrolase</keyword>
<name>A0A3S9H834_9LACT</name>
<keyword evidence="4" id="KW-1185">Reference proteome</keyword>
<organism evidence="3 4">
    <name type="scientific">Jeotgalibaca ciconiae</name>
    <dbReference type="NCBI Taxonomy" id="2496265"/>
    <lineage>
        <taxon>Bacteria</taxon>
        <taxon>Bacillati</taxon>
        <taxon>Bacillota</taxon>
        <taxon>Bacilli</taxon>
        <taxon>Lactobacillales</taxon>
        <taxon>Carnobacteriaceae</taxon>
        <taxon>Jeotgalibaca</taxon>
    </lineage>
</organism>
<proteinExistence type="inferred from homology"/>
<reference evidence="4" key="1">
    <citation type="submission" date="2018-12" db="EMBL/GenBank/DDBJ databases">
        <title>Complete genome sequencing of Jeotgalibaca sp. H21T32.</title>
        <authorList>
            <person name="Bae J.-W."/>
            <person name="Lee S.-Y."/>
        </authorList>
    </citation>
    <scope>NUCLEOTIDE SEQUENCE [LARGE SCALE GENOMIC DNA]</scope>
    <source>
        <strain evidence="4">H21T32</strain>
    </source>
</reference>
<dbReference type="InterPro" id="IPR000120">
    <property type="entry name" value="Amidase"/>
</dbReference>
<evidence type="ECO:0000313" key="3">
    <source>
        <dbReference type="EMBL" id="AZP03510.1"/>
    </source>
</evidence>
<comment type="similarity">
    <text evidence="1">Belongs to the amidase family.</text>
</comment>
<gene>
    <name evidence="3" type="ORF">EJN90_01825</name>
</gene>
<dbReference type="PANTHER" id="PTHR11895">
    <property type="entry name" value="TRANSAMIDASE"/>
    <property type="match status" value="1"/>
</dbReference>
<dbReference type="InterPro" id="IPR023631">
    <property type="entry name" value="Amidase_dom"/>
</dbReference>
<dbReference type="EC" id="3.5.1.4" evidence="3"/>
<protein>
    <submittedName>
        <fullName evidence="3">Amidase</fullName>
        <ecNumber evidence="3">3.5.1.4</ecNumber>
    </submittedName>
</protein>
<dbReference type="RefSeq" id="WP_126108601.1">
    <property type="nucleotide sequence ID" value="NZ_CP034465.1"/>
</dbReference>
<dbReference type="GO" id="GO:0004040">
    <property type="term" value="F:amidase activity"/>
    <property type="evidence" value="ECO:0007669"/>
    <property type="project" value="UniProtKB-EC"/>
</dbReference>
<dbReference type="PANTHER" id="PTHR11895:SF7">
    <property type="entry name" value="GLUTAMYL-TRNA(GLN) AMIDOTRANSFERASE SUBUNIT A, MITOCHONDRIAL"/>
    <property type="match status" value="1"/>
</dbReference>
<dbReference type="InterPro" id="IPR020556">
    <property type="entry name" value="Amidase_CS"/>
</dbReference>
<dbReference type="AlphaFoldDB" id="A0A3S9H834"/>
<dbReference type="Proteomes" id="UP000273326">
    <property type="component" value="Chromosome"/>
</dbReference>
<dbReference type="KEGG" id="jeh:EJN90_01825"/>
<dbReference type="InterPro" id="IPR036928">
    <property type="entry name" value="AS_sf"/>
</dbReference>
<sequence length="486" mass="53147">MKLNRQEDGLYFADLIHSKQASAEEVVTESIRQIEEKNPSINAVIHNRFEKALKEARTKDFSNKPFAGVPILIKDLGQSLAGEPNTSGAKLFKNVISSQTSHYTQKLLDAGFIILGQTNTPEFGFKNITEPELYGPTRNPWDESYSPGGSSGGSSAAVASGMVPLAGASDGGGSIRIPASFTGLVGLKPTRGRTPIGPGSGRAWQGASIDFALTKSVRDTAAMLDVLQVIQASAAFQVPLFASGYQKELANHPTKKFRIAYSTQSPIRSSVSDEAKRAVLKTVKWLEEQGHIVEEKEPDIDGIDLMESYYLMNCGETTAVLEGIERSLGRDFTVEDMELVTWVMYHSGKKISAASYSNTIKSWDVAAEIMARFRESYDLYLTPATADSAPKVGTKWQSDSLMEKMAHIYEFNTEEQQKIVWDMFGDSLPVTPFGMQANLSGEPAISLPVHLTKEGLPLGVQFIAPKGKEHWLLHIGKDMEDAGLFI</sequence>
<dbReference type="SUPFAM" id="SSF75304">
    <property type="entry name" value="Amidase signature (AS) enzymes"/>
    <property type="match status" value="1"/>
</dbReference>
<evidence type="ECO:0000259" key="2">
    <source>
        <dbReference type="Pfam" id="PF01425"/>
    </source>
</evidence>